<dbReference type="AlphaFoldDB" id="A0A2S3UBJ8"/>
<sequence>MLFHYLKFEFIKRNRRWWIWLLIAVLTGVGILGNFQQQAAQNEFIQKYRQALIRQGANQANRPETLTLELKKLNKSPAVYNRWFSAELPVVSGKRPATKTNDGTAYRIAVLNGAAKLDYLEAVNRTVQQNEILAQHKITAYYPQGLLFTDQELQAMPDETEKLVREWFPTFYVRGFDYLQYLFQQNVPFYLLLIGIIVSGGFFAKELARKRAHSNWLQLQGESLVKQMMVQFLTISLTLAEIVFLPLALTTLVTGLLRGFGSLDFPVLSDTYSDAFNSFSETFTTRGQLLIRSAGLLLLLIALVAAFNIGVALISKNAWLTTSLVLLVVASALLIPPISWLPLSFFHVWRVANGTIAQSVDLPGLQLGQGALVIAIWFMILLLVEVISSFNFASWHPFKDSTKSGRVERV</sequence>
<evidence type="ECO:0000313" key="2">
    <source>
        <dbReference type="EMBL" id="POE39369.1"/>
    </source>
</evidence>
<comment type="caution">
    <text evidence="2">The sequence shown here is derived from an EMBL/GenBank/DDBJ whole genome shotgun (WGS) entry which is preliminary data.</text>
</comment>
<keyword evidence="1" id="KW-1133">Transmembrane helix</keyword>
<evidence type="ECO:0000256" key="1">
    <source>
        <dbReference type="SAM" id="Phobius"/>
    </source>
</evidence>
<feature type="transmembrane region" description="Helical" evidence="1">
    <location>
        <begin position="369"/>
        <end position="393"/>
    </location>
</feature>
<reference evidence="2 3" key="1">
    <citation type="journal article" date="2015" name="J. Am. Soc. Brew. Chem.">
        <title>Dissolved carbon dioxide selects for lactic acid bacteria able to grow in and spoil packaged beer.</title>
        <authorList>
            <person name="Bergsveinson J."/>
            <person name="Redekop A."/>
            <person name="Zoerb S."/>
            <person name="Ziola B."/>
        </authorList>
    </citation>
    <scope>NUCLEOTIDE SEQUENCE [LARGE SCALE GENOMIC DNA]</scope>
    <source>
        <strain evidence="2 3">CCC B1205</strain>
    </source>
</reference>
<accession>A0A2S3UBJ8</accession>
<keyword evidence="1" id="KW-0472">Membrane</keyword>
<feature type="transmembrane region" description="Helical" evidence="1">
    <location>
        <begin position="325"/>
        <end position="349"/>
    </location>
</feature>
<gene>
    <name evidence="2" type="ORF">ACX51_14480</name>
</gene>
<dbReference type="EMBL" id="LGIY01000037">
    <property type="protein sequence ID" value="POE39369.1"/>
    <property type="molecule type" value="Genomic_DNA"/>
</dbReference>
<feature type="transmembrane region" description="Helical" evidence="1">
    <location>
        <begin position="17"/>
        <end position="35"/>
    </location>
</feature>
<feature type="transmembrane region" description="Helical" evidence="1">
    <location>
        <begin position="189"/>
        <end position="208"/>
    </location>
</feature>
<dbReference type="Proteomes" id="UP000237433">
    <property type="component" value="Unassembled WGS sequence"/>
</dbReference>
<name>A0A2S3UBJ8_LACPA</name>
<feature type="transmembrane region" description="Helical" evidence="1">
    <location>
        <begin position="289"/>
        <end position="313"/>
    </location>
</feature>
<proteinExistence type="predicted"/>
<evidence type="ECO:0000313" key="3">
    <source>
        <dbReference type="Proteomes" id="UP000237433"/>
    </source>
</evidence>
<organism evidence="2 3">
    <name type="scientific">Lacticaseibacillus paracasei</name>
    <name type="common">Lactobacillus paracasei</name>
    <dbReference type="NCBI Taxonomy" id="1597"/>
    <lineage>
        <taxon>Bacteria</taxon>
        <taxon>Bacillati</taxon>
        <taxon>Bacillota</taxon>
        <taxon>Bacilli</taxon>
        <taxon>Lactobacillales</taxon>
        <taxon>Lactobacillaceae</taxon>
        <taxon>Lacticaseibacillus</taxon>
    </lineage>
</organism>
<dbReference type="RefSeq" id="WP_003582905.1">
    <property type="nucleotide sequence ID" value="NZ_AP018392.1"/>
</dbReference>
<protein>
    <submittedName>
        <fullName evidence="2">ABC transporter</fullName>
    </submittedName>
</protein>
<keyword evidence="1" id="KW-0812">Transmembrane</keyword>
<feature type="transmembrane region" description="Helical" evidence="1">
    <location>
        <begin position="229"/>
        <end position="257"/>
    </location>
</feature>